<feature type="transmembrane region" description="Helical" evidence="2">
    <location>
        <begin position="453"/>
        <end position="473"/>
    </location>
</feature>
<feature type="transmembrane region" description="Helical" evidence="2">
    <location>
        <begin position="363"/>
        <end position="382"/>
    </location>
</feature>
<dbReference type="InterPro" id="IPR036259">
    <property type="entry name" value="MFS_trans_sf"/>
</dbReference>
<keyword evidence="2" id="KW-0812">Transmembrane</keyword>
<dbReference type="PANTHER" id="PTHR23528">
    <property type="match status" value="1"/>
</dbReference>
<accession>L8GNJ0</accession>
<protein>
    <submittedName>
        <fullName evidence="3">Transporter, major facilitator subfamily protein</fullName>
    </submittedName>
</protein>
<dbReference type="KEGG" id="acan:ACA1_107390"/>
<feature type="transmembrane region" description="Helical" evidence="2">
    <location>
        <begin position="147"/>
        <end position="166"/>
    </location>
</feature>
<dbReference type="EMBL" id="KB008060">
    <property type="protein sequence ID" value="ELR14318.1"/>
    <property type="molecule type" value="Genomic_DNA"/>
</dbReference>
<reference evidence="3 4" key="1">
    <citation type="journal article" date="2013" name="Genome Biol.">
        <title>Genome of Acanthamoeba castellanii highlights extensive lateral gene transfer and early evolution of tyrosine kinase signaling.</title>
        <authorList>
            <person name="Clarke M."/>
            <person name="Lohan A.J."/>
            <person name="Liu B."/>
            <person name="Lagkouvardos I."/>
            <person name="Roy S."/>
            <person name="Zafar N."/>
            <person name="Bertelli C."/>
            <person name="Schilde C."/>
            <person name="Kianianmomeni A."/>
            <person name="Burglin T.R."/>
            <person name="Frech C."/>
            <person name="Turcotte B."/>
            <person name="Kopec K.O."/>
            <person name="Synnott J.M."/>
            <person name="Choo C."/>
            <person name="Paponov I."/>
            <person name="Finkler A."/>
            <person name="Soon Heng Tan C."/>
            <person name="Hutchins A.P."/>
            <person name="Weinmeier T."/>
            <person name="Rattei T."/>
            <person name="Chu J.S."/>
            <person name="Gimenez G."/>
            <person name="Irimia M."/>
            <person name="Rigden D.J."/>
            <person name="Fitzpatrick D.A."/>
            <person name="Lorenzo-Morales J."/>
            <person name="Bateman A."/>
            <person name="Chiu C.H."/>
            <person name="Tang P."/>
            <person name="Hegemann P."/>
            <person name="Fromm H."/>
            <person name="Raoult D."/>
            <person name="Greub G."/>
            <person name="Miranda-Saavedra D."/>
            <person name="Chen N."/>
            <person name="Nash P."/>
            <person name="Ginger M.L."/>
            <person name="Horn M."/>
            <person name="Schaap P."/>
            <person name="Caler L."/>
            <person name="Loftus B."/>
        </authorList>
    </citation>
    <scope>NUCLEOTIDE SEQUENCE [LARGE SCALE GENOMIC DNA]</scope>
    <source>
        <strain evidence="3 4">Neff</strain>
    </source>
</reference>
<dbReference type="RefSeq" id="XP_004336331.1">
    <property type="nucleotide sequence ID" value="XM_004336283.1"/>
</dbReference>
<feature type="region of interest" description="Disordered" evidence="1">
    <location>
        <begin position="1"/>
        <end position="23"/>
    </location>
</feature>
<sequence>MDDLPGGHAEDDEGQLRQKPQVAVQTPWPHSRLLSLSAVLLGRATLWSGVTMQLMPRQVITMAGERYKGTALGFINAALVTLRDGRASHGVTDPTTYGLPVQTVAAIGAGGVPPVVGAVSDRTWLDAELQRRRWWWRWLPAGRRRPWTAVAAVLVAVALLFMGLAGNPGVGWVVVYGLATTFMASADAFFTPALALLPDLVPAAQYGAASAYAGLAQMAYIPRIPEGRVAVVGMFGCYVILAALVLVFSAITVFSVSEATAHPQKAAHVPALIDAADDDDVDPFEMREEVVYDVQPVWRRGRGWLKGACAEGWANLHASLRDRNFACVWINRFLFNCGFQVMMSPYNLFGLFELDQPEQATSLFVIVSTVGSLLSSVVSGILSDRSGLGLTGVAVAMTGTTDFSVMMGLALVFGISYGTYISVAFALVSDTLPSSAHHARDIGLWTLSENLPAAALALSAVLLLLAVVVAAFIDFPSPAVDQPPEESDQRQVEVDPLTTESSSDASNAA</sequence>
<evidence type="ECO:0000256" key="1">
    <source>
        <dbReference type="SAM" id="MobiDB-lite"/>
    </source>
</evidence>
<keyword evidence="2" id="KW-0472">Membrane</keyword>
<keyword evidence="4" id="KW-1185">Reference proteome</keyword>
<dbReference type="OrthoDB" id="15994at2759"/>
<feature type="compositionally biased region" description="Polar residues" evidence="1">
    <location>
        <begin position="498"/>
        <end position="509"/>
    </location>
</feature>
<gene>
    <name evidence="3" type="ORF">ACA1_107390</name>
</gene>
<dbReference type="AlphaFoldDB" id="L8GNJ0"/>
<feature type="region of interest" description="Disordered" evidence="1">
    <location>
        <begin position="478"/>
        <end position="509"/>
    </location>
</feature>
<evidence type="ECO:0000313" key="4">
    <source>
        <dbReference type="Proteomes" id="UP000011083"/>
    </source>
</evidence>
<organism evidence="3 4">
    <name type="scientific">Acanthamoeba castellanii (strain ATCC 30010 / Neff)</name>
    <dbReference type="NCBI Taxonomy" id="1257118"/>
    <lineage>
        <taxon>Eukaryota</taxon>
        <taxon>Amoebozoa</taxon>
        <taxon>Discosea</taxon>
        <taxon>Longamoebia</taxon>
        <taxon>Centramoebida</taxon>
        <taxon>Acanthamoebidae</taxon>
        <taxon>Acanthamoeba</taxon>
    </lineage>
</organism>
<dbReference type="Gene3D" id="1.20.1250.20">
    <property type="entry name" value="MFS general substrate transporter like domains"/>
    <property type="match status" value="1"/>
</dbReference>
<keyword evidence="2" id="KW-1133">Transmembrane helix</keyword>
<feature type="transmembrane region" description="Helical" evidence="2">
    <location>
        <begin position="403"/>
        <end position="428"/>
    </location>
</feature>
<evidence type="ECO:0000256" key="2">
    <source>
        <dbReference type="SAM" id="Phobius"/>
    </source>
</evidence>
<name>L8GNJ0_ACACF</name>
<dbReference type="PANTHER" id="PTHR23528:SF1">
    <property type="entry name" value="MAJOR FACILITATOR SUPERFAMILY (MFS) PROFILE DOMAIN-CONTAINING PROTEIN"/>
    <property type="match status" value="1"/>
</dbReference>
<dbReference type="GeneID" id="14914862"/>
<evidence type="ECO:0000313" key="3">
    <source>
        <dbReference type="EMBL" id="ELR14318.1"/>
    </source>
</evidence>
<feature type="transmembrane region" description="Helical" evidence="2">
    <location>
        <begin position="233"/>
        <end position="256"/>
    </location>
</feature>
<feature type="transmembrane region" description="Helical" evidence="2">
    <location>
        <begin position="325"/>
        <end position="343"/>
    </location>
</feature>
<proteinExistence type="predicted"/>
<dbReference type="Proteomes" id="UP000011083">
    <property type="component" value="Unassembled WGS sequence"/>
</dbReference>
<dbReference type="VEuPathDB" id="AmoebaDB:ACA1_107390"/>
<feature type="transmembrane region" description="Helical" evidence="2">
    <location>
        <begin position="172"/>
        <end position="196"/>
    </location>
</feature>
<dbReference type="SUPFAM" id="SSF103473">
    <property type="entry name" value="MFS general substrate transporter"/>
    <property type="match status" value="1"/>
</dbReference>